<feature type="domain" description="AAR2 C-terminal" evidence="2">
    <location>
        <begin position="271"/>
        <end position="426"/>
    </location>
</feature>
<organism evidence="4">
    <name type="scientific">Theileria annulata</name>
    <dbReference type="NCBI Taxonomy" id="5874"/>
    <lineage>
        <taxon>Eukaryota</taxon>
        <taxon>Sar</taxon>
        <taxon>Alveolata</taxon>
        <taxon>Apicomplexa</taxon>
        <taxon>Aconoidasida</taxon>
        <taxon>Piroplasmida</taxon>
        <taxon>Theileriidae</taxon>
        <taxon>Theileria</taxon>
    </lineage>
</organism>
<dbReference type="Pfam" id="PF20981">
    <property type="entry name" value="AAR2_1st"/>
    <property type="match status" value="1"/>
</dbReference>
<evidence type="ECO:0000259" key="3">
    <source>
        <dbReference type="Pfam" id="PF20981"/>
    </source>
</evidence>
<dbReference type="VEuPathDB" id="PiroplasmaDB:TA16930"/>
<dbReference type="PANTHER" id="PTHR12689:SF4">
    <property type="entry name" value="PROTEIN AAR2 HOMOLOG"/>
    <property type="match status" value="1"/>
</dbReference>
<dbReference type="Pfam" id="PF05282">
    <property type="entry name" value="AAR2"/>
    <property type="match status" value="1"/>
</dbReference>
<dbReference type="InterPro" id="IPR033647">
    <property type="entry name" value="Aar2_N"/>
</dbReference>
<dbReference type="Gene3D" id="2.60.34.20">
    <property type="match status" value="1"/>
</dbReference>
<reference evidence="4" key="1">
    <citation type="submission" date="2018-07" db="EMBL/GenBank/DDBJ databases">
        <authorList>
            <person name="Quirk P.G."/>
            <person name="Krulwich T.A."/>
        </authorList>
    </citation>
    <scope>NUCLEOTIDE SEQUENCE</scope>
    <source>
        <strain evidence="4">Anand</strain>
    </source>
</reference>
<accession>A0A3B0N256</accession>
<gene>
    <name evidence="4" type="ORF">TAT_000102800</name>
    <name evidence="5" type="ORF">TAV_000102100</name>
</gene>
<dbReference type="GO" id="GO:0000244">
    <property type="term" value="P:spliceosomal tri-snRNP complex assembly"/>
    <property type="evidence" value="ECO:0007669"/>
    <property type="project" value="TreeGrafter"/>
</dbReference>
<comment type="similarity">
    <text evidence="1">Belongs to the AAR2 family.</text>
</comment>
<dbReference type="EMBL" id="UIVS01000001">
    <property type="protein sequence ID" value="SVP90316.1"/>
    <property type="molecule type" value="Genomic_DNA"/>
</dbReference>
<proteinExistence type="inferred from homology"/>
<dbReference type="CDD" id="cd13778">
    <property type="entry name" value="Aar2_C"/>
    <property type="match status" value="1"/>
</dbReference>
<evidence type="ECO:0000259" key="2">
    <source>
        <dbReference type="Pfam" id="PF05282"/>
    </source>
</evidence>
<dbReference type="InterPro" id="IPR038516">
    <property type="entry name" value="AAR2_N_sf"/>
</dbReference>
<dbReference type="AlphaFoldDB" id="A0A3B0N256"/>
<name>A0A3B0N256_THEAN</name>
<dbReference type="InterPro" id="IPR033648">
    <property type="entry name" value="AAR2_C"/>
</dbReference>
<dbReference type="InterPro" id="IPR038514">
    <property type="entry name" value="AAR2_C_sf"/>
</dbReference>
<dbReference type="EMBL" id="UIVT01000001">
    <property type="protein sequence ID" value="SVP89176.1"/>
    <property type="molecule type" value="Genomic_DNA"/>
</dbReference>
<feature type="domain" description="AAR2 N-terminal" evidence="3">
    <location>
        <begin position="8"/>
        <end position="147"/>
    </location>
</feature>
<dbReference type="Gene3D" id="1.25.40.550">
    <property type="entry name" value="Aar2, C-terminal domain-like"/>
    <property type="match status" value="1"/>
</dbReference>
<protein>
    <submittedName>
        <fullName evidence="4">AAR2 protein, putative</fullName>
    </submittedName>
</protein>
<evidence type="ECO:0000256" key="1">
    <source>
        <dbReference type="ARBA" id="ARBA00006281"/>
    </source>
</evidence>
<dbReference type="CDD" id="cd13777">
    <property type="entry name" value="Aar2_N"/>
    <property type="match status" value="1"/>
</dbReference>
<evidence type="ECO:0000313" key="4">
    <source>
        <dbReference type="EMBL" id="SVP89176.1"/>
    </source>
</evidence>
<dbReference type="InterPro" id="IPR007946">
    <property type="entry name" value="AAR2"/>
</dbReference>
<evidence type="ECO:0000313" key="5">
    <source>
        <dbReference type="EMBL" id="SVP90316.1"/>
    </source>
</evidence>
<dbReference type="PANTHER" id="PTHR12689">
    <property type="entry name" value="A1 CISTRON SPLICING FACTOR AAR2-RELATED"/>
    <property type="match status" value="1"/>
</dbReference>
<sequence>MSGEIENSTVIVILDQKEDEIVGFDFISFPEANIVSGIWNLTPGSHFMYIKNKEQGNISSDDNSSDECRLGEFLYLKKGEIKVYKRSQQEEGSLFELIEEYCNQKYKESIVMGHLRGKMSKIPENLSNLWTNITDCINPELILRLRPINKVITNHPFPASKSENSEITGENNINSDLRSDCELRNCTTRLELSDNEEDPSKTLEEYKNVASNLSSFKSKVDVNLIKSSDKSNGCSFKELNKSEKHVDDSLEKDYESIYYSDIPMCDDRIRKMKEITPEQLTKMHMDTSYIIDSISNDNRSNGYKMAEFNNKYLYVLGELQYSFLVFILCFNFESLEQYKRLLRAFCNAESLLINDQELTRKFLKTLRFQIEIWDEQHDVYQKDNFLTHHLCNLREIMIDNSDKLKTCLDHFKLLEDSFKLKFGISLNDLNTIHSNII</sequence>